<accession>J7LKW9</accession>
<reference evidence="2" key="1">
    <citation type="journal article" date="2012" name="J. Virol.">
        <title>High variety of known and new RNA and DNA viruses of diverse origins in untreated sewage.</title>
        <authorList>
            <person name="Ng T.F."/>
            <person name="Marine R."/>
            <person name="Wang C."/>
            <person name="Simmonds P."/>
            <person name="Kapusinszky B."/>
            <person name="Bodhidatta L."/>
            <person name="Oderinde B.S."/>
            <person name="Wommack K.E."/>
            <person name="Delwart E."/>
        </authorList>
    </citation>
    <scope>NUCLEOTIDE SEQUENCE</scope>
    <source>
        <strain evidence="2">HepeV</strain>
    </source>
</reference>
<organism evidence="2">
    <name type="scientific">Hepelivirus</name>
    <dbReference type="NCBI Taxonomy" id="1229326"/>
    <lineage>
        <taxon>Viruses</taxon>
        <taxon>Riboviria</taxon>
        <taxon>Orthornavirae</taxon>
        <taxon>Kitrinoviricota</taxon>
        <taxon>Alsuviricetes</taxon>
        <taxon>Hepelivirales</taxon>
        <taxon>Hepeviridae</taxon>
    </lineage>
</organism>
<name>J7LKW9_9VIRU</name>
<feature type="region of interest" description="Disordered" evidence="1">
    <location>
        <begin position="447"/>
        <end position="506"/>
    </location>
</feature>
<proteinExistence type="predicted"/>
<feature type="compositionally biased region" description="Polar residues" evidence="1">
    <location>
        <begin position="474"/>
        <end position="486"/>
    </location>
</feature>
<evidence type="ECO:0000313" key="2">
    <source>
        <dbReference type="EMBL" id="AFR11848.1"/>
    </source>
</evidence>
<reference evidence="2" key="2">
    <citation type="submission" date="2012-04" db="EMBL/GenBank/DDBJ databases">
        <authorList>
            <person name="Kim Y.-H."/>
            <person name="Lee H.-S."/>
            <person name="Kwak S.-S."/>
        </authorList>
    </citation>
    <scope>NUCLEOTIDE SEQUENCE</scope>
    <source>
        <strain evidence="2">HepeV</strain>
    </source>
</reference>
<evidence type="ECO:0000256" key="1">
    <source>
        <dbReference type="SAM" id="MobiDB-lite"/>
    </source>
</evidence>
<dbReference type="EMBL" id="JQ898340">
    <property type="protein sequence ID" value="AFR11848.1"/>
    <property type="molecule type" value="Genomic_RNA"/>
</dbReference>
<sequence length="506" mass="57362">MSNLLRLQTAKINTPVLGSITHEGKKIDVECETSSGRAWLAKYLHPPTEEVAGYCGYPDRNTLSTVQLHYRGEKEIPLQCHKGDFKTPNGPANRYLHLFHWGAAAPGIGFWYDQDGNNPNFDPSVQSQILNKQYDPANWDRDLSKVRHCYGSVSIYQDETAFSNRGVITVANFRPDYIELIQPPAATAKEYITTLASKLGCDIKTLKLPREWYKPNMKPMHNEGYEVIYGPREDNLQLNPPEKTKIYIVNTIPKDESDLLNLSRKAYSGMLRDGAFVTSRLTQDVNLYKPAASYNNVNIYVRDINELMLFQAYDSQSSRIPDWADEDFAFTFVMYSQLRSGGDQQQFSANHILFKWYNGFEGDVTTGSSLSTFTGACAMEDMMALRLANNVLHNAPDANVVATNSWATLAKLAMQLAPQAIEWLGNVFSPKKEEKKIEAKVVKQVKKEVRQDLKTPRPKNQQRTNRSRPRRSKSTQPKVQIQTPAKQNRPKSNGPKVPLGEYLKNK</sequence>
<protein>
    <submittedName>
        <fullName evidence="2">ORF2</fullName>
    </submittedName>
</protein>